<comment type="caution">
    <text evidence="1">The sequence shown here is derived from an EMBL/GenBank/DDBJ whole genome shotgun (WGS) entry which is preliminary data.</text>
</comment>
<accession>A0A840X105</accession>
<evidence type="ECO:0000313" key="1">
    <source>
        <dbReference type="EMBL" id="MBB5515575.1"/>
    </source>
</evidence>
<dbReference type="Proteomes" id="UP000553766">
    <property type="component" value="Unassembled WGS sequence"/>
</dbReference>
<protein>
    <submittedName>
        <fullName evidence="1">Phytoene synthase</fullName>
        <ecNumber evidence="1">2.5.1.32</ecNumber>
    </submittedName>
</protein>
<gene>
    <name evidence="1" type="ORF">FHS89_001587</name>
</gene>
<reference evidence="1 2" key="1">
    <citation type="submission" date="2020-08" db="EMBL/GenBank/DDBJ databases">
        <title>Genomic Encyclopedia of Type Strains, Phase IV (KMG-IV): sequencing the most valuable type-strain genomes for metagenomic binning, comparative biology and taxonomic classification.</title>
        <authorList>
            <person name="Goeker M."/>
        </authorList>
    </citation>
    <scope>NUCLEOTIDE SEQUENCE [LARGE SCALE GENOMIC DNA]</scope>
    <source>
        <strain evidence="1 2">DSM 103377</strain>
    </source>
</reference>
<dbReference type="Pfam" id="PF00494">
    <property type="entry name" value="SQS_PSY"/>
    <property type="match status" value="1"/>
</dbReference>
<dbReference type="InterPro" id="IPR008949">
    <property type="entry name" value="Isoprenoid_synthase_dom_sf"/>
</dbReference>
<name>A0A840X105_9RHOB</name>
<dbReference type="AlphaFoldDB" id="A0A840X105"/>
<proteinExistence type="predicted"/>
<evidence type="ECO:0000313" key="2">
    <source>
        <dbReference type="Proteomes" id="UP000553766"/>
    </source>
</evidence>
<dbReference type="Gene3D" id="1.10.600.10">
    <property type="entry name" value="Farnesyl Diphosphate Synthase"/>
    <property type="match status" value="1"/>
</dbReference>
<sequence length="272" mass="29504">MSWQDCAALVEQGDPDRFMSAMAAPPAGRAMLFPLYAFNLELAKAPWVTSEPQLAEIRLQWWRDAIAEIYEGRPPRRHEVVTPLAEVITARALPRNLFDAMIDARGFDIYDAPHMGRAGFDAYITATAGNLMQLAVLSLGGDAAARKAAGEFGYGCGVGVLLSALPALYASGRNPIPVAGDLDRNALIEGRMPEPLASAIKPIAADARARIAQARKSSLPGAVTPALLHGWRIEPVLNRAVTDPASLLTDPPVQSEFARRFGFLWRSMMGRW</sequence>
<dbReference type="EC" id="2.5.1.32" evidence="1"/>
<dbReference type="InterPro" id="IPR002060">
    <property type="entry name" value="Squ/phyt_synthse"/>
</dbReference>
<dbReference type="RefSeq" id="WP_184010361.1">
    <property type="nucleotide sequence ID" value="NZ_JACIJS010000004.1"/>
</dbReference>
<dbReference type="GO" id="GO:0016740">
    <property type="term" value="F:transferase activity"/>
    <property type="evidence" value="ECO:0007669"/>
    <property type="project" value="UniProtKB-KW"/>
</dbReference>
<keyword evidence="2" id="KW-1185">Reference proteome</keyword>
<dbReference type="EMBL" id="JACIJS010000004">
    <property type="protein sequence ID" value="MBB5515575.1"/>
    <property type="molecule type" value="Genomic_DNA"/>
</dbReference>
<organism evidence="1 2">
    <name type="scientific">Rubricella aquisinus</name>
    <dbReference type="NCBI Taxonomy" id="2028108"/>
    <lineage>
        <taxon>Bacteria</taxon>
        <taxon>Pseudomonadati</taxon>
        <taxon>Pseudomonadota</taxon>
        <taxon>Alphaproteobacteria</taxon>
        <taxon>Rhodobacterales</taxon>
        <taxon>Paracoccaceae</taxon>
        <taxon>Rubricella</taxon>
    </lineage>
</organism>
<keyword evidence="1" id="KW-0808">Transferase</keyword>
<dbReference type="SUPFAM" id="SSF48576">
    <property type="entry name" value="Terpenoid synthases"/>
    <property type="match status" value="1"/>
</dbReference>